<dbReference type="CDD" id="cd18186">
    <property type="entry name" value="BTB_POZ_ZBTB_KLHL-like"/>
    <property type="match status" value="1"/>
</dbReference>
<keyword evidence="3" id="KW-1185">Reference proteome</keyword>
<dbReference type="PROSITE" id="PS50097">
    <property type="entry name" value="BTB"/>
    <property type="match status" value="1"/>
</dbReference>
<proteinExistence type="predicted"/>
<dbReference type="Gene3D" id="3.30.710.10">
    <property type="entry name" value="Potassium Channel Kv1.1, Chain A"/>
    <property type="match status" value="1"/>
</dbReference>
<dbReference type="Proteomes" id="UP000813824">
    <property type="component" value="Unassembled WGS sequence"/>
</dbReference>
<feature type="domain" description="BTB" evidence="1">
    <location>
        <begin position="20"/>
        <end position="86"/>
    </location>
</feature>
<protein>
    <recommendedName>
        <fullName evidence="1">BTB domain-containing protein</fullName>
    </recommendedName>
</protein>
<organism evidence="2 3">
    <name type="scientific">Cristinia sonorae</name>
    <dbReference type="NCBI Taxonomy" id="1940300"/>
    <lineage>
        <taxon>Eukaryota</taxon>
        <taxon>Fungi</taxon>
        <taxon>Dikarya</taxon>
        <taxon>Basidiomycota</taxon>
        <taxon>Agaricomycotina</taxon>
        <taxon>Agaricomycetes</taxon>
        <taxon>Agaricomycetidae</taxon>
        <taxon>Agaricales</taxon>
        <taxon>Pleurotineae</taxon>
        <taxon>Stephanosporaceae</taxon>
        <taxon>Cristinia</taxon>
    </lineage>
</organism>
<sequence length="320" mass="36153">MASHGKHTPGPSPFDIASRADFIIRSSDDINFHVYKLIMSISSPIFSDMFEVANPEPVRLGSPPELPFVCVAENSKTLDAILRFLYPNISYVLPQDVSLIRAVLEAARKYELSTVRSAAVEALAKCVGTKPLPVYAIACQYGIEDIARAAAMATTQFSPDVLWAESEYDDELERISARMLRRLVRYRQDCLNAASEGSQQWTGPDIVKGIWCGAHKNCRACSTTALTLPRPTGSRTYTNRYHDWWINYMSGLREKLKTEWWDEDRVRADLISAMVESECGYMKSLHFTICMRQVEDMVRSMSQDIRNRQANVSLALDSFT</sequence>
<dbReference type="OrthoDB" id="2914220at2759"/>
<dbReference type="SUPFAM" id="SSF54695">
    <property type="entry name" value="POZ domain"/>
    <property type="match status" value="1"/>
</dbReference>
<reference evidence="2" key="1">
    <citation type="journal article" date="2021" name="New Phytol.">
        <title>Evolutionary innovations through gain and loss of genes in the ectomycorrhizal Boletales.</title>
        <authorList>
            <person name="Wu G."/>
            <person name="Miyauchi S."/>
            <person name="Morin E."/>
            <person name="Kuo A."/>
            <person name="Drula E."/>
            <person name="Varga T."/>
            <person name="Kohler A."/>
            <person name="Feng B."/>
            <person name="Cao Y."/>
            <person name="Lipzen A."/>
            <person name="Daum C."/>
            <person name="Hundley H."/>
            <person name="Pangilinan J."/>
            <person name="Johnson J."/>
            <person name="Barry K."/>
            <person name="LaButti K."/>
            <person name="Ng V."/>
            <person name="Ahrendt S."/>
            <person name="Min B."/>
            <person name="Choi I.G."/>
            <person name="Park H."/>
            <person name="Plett J.M."/>
            <person name="Magnuson J."/>
            <person name="Spatafora J.W."/>
            <person name="Nagy L.G."/>
            <person name="Henrissat B."/>
            <person name="Grigoriev I.V."/>
            <person name="Yang Z.L."/>
            <person name="Xu J."/>
            <person name="Martin F.M."/>
        </authorList>
    </citation>
    <scope>NUCLEOTIDE SEQUENCE</scope>
    <source>
        <strain evidence="2">KKN 215</strain>
    </source>
</reference>
<dbReference type="EMBL" id="JAEVFJ010000004">
    <property type="protein sequence ID" value="KAH8105110.1"/>
    <property type="molecule type" value="Genomic_DNA"/>
</dbReference>
<dbReference type="SMART" id="SM00225">
    <property type="entry name" value="BTB"/>
    <property type="match status" value="1"/>
</dbReference>
<name>A0A8K0UUK9_9AGAR</name>
<gene>
    <name evidence="2" type="ORF">BXZ70DRAFT_505329</name>
</gene>
<evidence type="ECO:0000313" key="2">
    <source>
        <dbReference type="EMBL" id="KAH8105110.1"/>
    </source>
</evidence>
<dbReference type="AlphaFoldDB" id="A0A8K0UUK9"/>
<dbReference type="InterPro" id="IPR011333">
    <property type="entry name" value="SKP1/BTB/POZ_sf"/>
</dbReference>
<dbReference type="Pfam" id="PF00651">
    <property type="entry name" value="BTB"/>
    <property type="match status" value="1"/>
</dbReference>
<accession>A0A8K0UUK9</accession>
<comment type="caution">
    <text evidence="2">The sequence shown here is derived from an EMBL/GenBank/DDBJ whole genome shotgun (WGS) entry which is preliminary data.</text>
</comment>
<dbReference type="InterPro" id="IPR000210">
    <property type="entry name" value="BTB/POZ_dom"/>
</dbReference>
<evidence type="ECO:0000259" key="1">
    <source>
        <dbReference type="PROSITE" id="PS50097"/>
    </source>
</evidence>
<evidence type="ECO:0000313" key="3">
    <source>
        <dbReference type="Proteomes" id="UP000813824"/>
    </source>
</evidence>